<dbReference type="Proteomes" id="UP000029590">
    <property type="component" value="Unassembled WGS sequence"/>
</dbReference>
<accession>A0AAW3FCI6</accession>
<dbReference type="InterPro" id="IPR050921">
    <property type="entry name" value="T4SS_GSP_E_ATPase"/>
</dbReference>
<dbReference type="RefSeq" id="WP_036057526.1">
    <property type="nucleotide sequence ID" value="NZ_CADEQJ010000023.1"/>
</dbReference>
<dbReference type="PANTHER" id="PTHR30486:SF6">
    <property type="entry name" value="TYPE IV PILUS RETRACTATION ATPASE PILT"/>
    <property type="match status" value="1"/>
</dbReference>
<dbReference type="PANTHER" id="PTHR30486">
    <property type="entry name" value="TWITCHING MOTILITY PROTEIN PILT"/>
    <property type="match status" value="1"/>
</dbReference>
<comment type="similarity">
    <text evidence="1">Belongs to the GSP E family.</text>
</comment>
<dbReference type="Gene3D" id="3.40.50.300">
    <property type="entry name" value="P-loop containing nucleotide triphosphate hydrolases"/>
    <property type="match status" value="1"/>
</dbReference>
<proteinExistence type="inferred from homology"/>
<evidence type="ECO:0000256" key="1">
    <source>
        <dbReference type="ARBA" id="ARBA00006611"/>
    </source>
</evidence>
<dbReference type="EMBL" id="JPGG01000012">
    <property type="protein sequence ID" value="KGC20322.1"/>
    <property type="molecule type" value="Genomic_DNA"/>
</dbReference>
<reference evidence="3 4" key="1">
    <citation type="submission" date="2014-04" db="EMBL/GenBank/DDBJ databases">
        <authorList>
            <person name="Bishop-Lilly K.A."/>
            <person name="Broomall S.M."/>
            <person name="Chain P.S."/>
            <person name="Chertkov O."/>
            <person name="Coyne S.R."/>
            <person name="Daligault H.E."/>
            <person name="Davenport K.W."/>
            <person name="Erkkila T."/>
            <person name="Frey K.G."/>
            <person name="Gibbons H.S."/>
            <person name="Gu W."/>
            <person name="Jaissle J."/>
            <person name="Johnson S.L."/>
            <person name="Koroleva G.I."/>
            <person name="Ladner J.T."/>
            <person name="Lo C.-C."/>
            <person name="Minogue T.D."/>
            <person name="Munk C."/>
            <person name="Palacios G.F."/>
            <person name="Redden C.L."/>
            <person name="Rosenzweig C.N."/>
            <person name="Scholz M.B."/>
            <person name="Teshima H."/>
            <person name="Xu Y."/>
        </authorList>
    </citation>
    <scope>NUCLEOTIDE SEQUENCE [LARGE SCALE GENOMIC DNA]</scope>
    <source>
        <strain evidence="4">gladioli</strain>
    </source>
</reference>
<dbReference type="SUPFAM" id="SSF52540">
    <property type="entry name" value="P-loop containing nucleoside triphosphate hydrolases"/>
    <property type="match status" value="1"/>
</dbReference>
<feature type="domain" description="Bacterial type II secretion system protein E" evidence="2">
    <location>
        <begin position="19"/>
        <end position="296"/>
    </location>
</feature>
<evidence type="ECO:0000259" key="2">
    <source>
        <dbReference type="Pfam" id="PF00437"/>
    </source>
</evidence>
<dbReference type="AlphaFoldDB" id="A0AAW3FCI6"/>
<sequence>MFTVHNSENDERVFRGHLAPIAHLLDDPSVIEILINHPKRAFVERHGEMTQIELDLLPQNVSGAAMALAAINQKDHHPVLDCRMPNLRVAMAMPPIAVHGPAMAIRKHRKTVRRLHQYLDEGLFQPGIRRPLSRSARGKTPDISAGNEAVFDFLRHVMITKENLLLAGSTSAGKTALLNALEAEIPDGERLIVIEDTKELILNRPNFLQLEANLDRGISIAHLLRLALRMRPDRIFVGEVRDGTAYDLMDALNTGHSGSGGTLHADTAPDALIRLESLLRQAPQAANWPLAAMRSQIASTFRYVIFSSKIAGRAPETILEILGLDERGEYRLKTLYQRFSDD</sequence>
<evidence type="ECO:0000313" key="3">
    <source>
        <dbReference type="EMBL" id="KGC20322.1"/>
    </source>
</evidence>
<name>A0AAW3FCI6_BURGA</name>
<dbReference type="GO" id="GO:0016887">
    <property type="term" value="F:ATP hydrolysis activity"/>
    <property type="evidence" value="ECO:0007669"/>
    <property type="project" value="InterPro"/>
</dbReference>
<dbReference type="InterPro" id="IPR001482">
    <property type="entry name" value="T2SS/T4SS_dom"/>
</dbReference>
<dbReference type="CDD" id="cd01130">
    <property type="entry name" value="VirB11-like_ATPase"/>
    <property type="match status" value="1"/>
</dbReference>
<evidence type="ECO:0000313" key="4">
    <source>
        <dbReference type="Proteomes" id="UP000029590"/>
    </source>
</evidence>
<gene>
    <name evidence="3" type="ORF">DM48_7896</name>
</gene>
<organism evidence="3 4">
    <name type="scientific">Burkholderia gladioli</name>
    <name type="common">Pseudomonas marginata</name>
    <name type="synonym">Phytomonas marginata</name>
    <dbReference type="NCBI Taxonomy" id="28095"/>
    <lineage>
        <taxon>Bacteria</taxon>
        <taxon>Pseudomonadati</taxon>
        <taxon>Pseudomonadota</taxon>
        <taxon>Betaproteobacteria</taxon>
        <taxon>Burkholderiales</taxon>
        <taxon>Burkholderiaceae</taxon>
        <taxon>Burkholderia</taxon>
    </lineage>
</organism>
<dbReference type="InterPro" id="IPR027417">
    <property type="entry name" value="P-loop_NTPase"/>
</dbReference>
<dbReference type="Gene3D" id="3.30.450.370">
    <property type="match status" value="1"/>
</dbReference>
<comment type="caution">
    <text evidence="3">The sequence shown here is derived from an EMBL/GenBank/DDBJ whole genome shotgun (WGS) entry which is preliminary data.</text>
</comment>
<protein>
    <submittedName>
        <fullName evidence="3">Type II/IV secretion system family protein</fullName>
    </submittedName>
</protein>
<dbReference type="Pfam" id="PF00437">
    <property type="entry name" value="T2SSE"/>
    <property type="match status" value="1"/>
</dbReference>